<organism evidence="1 2">
    <name type="scientific">Bacillus wiedmannii</name>
    <dbReference type="NCBI Taxonomy" id="1890302"/>
    <lineage>
        <taxon>Bacteria</taxon>
        <taxon>Bacillati</taxon>
        <taxon>Bacillota</taxon>
        <taxon>Bacilli</taxon>
        <taxon>Bacillales</taxon>
        <taxon>Bacillaceae</taxon>
        <taxon>Bacillus</taxon>
        <taxon>Bacillus cereus group</taxon>
    </lineage>
</organism>
<gene>
    <name evidence="1" type="ORF">QNH45_21855</name>
</gene>
<reference evidence="1" key="1">
    <citation type="submission" date="2023-05" db="EMBL/GenBank/DDBJ databases">
        <title>Comparative genomics of Bacillaceae isolates and their secondary metabolite potential.</title>
        <authorList>
            <person name="Song L."/>
            <person name="Nielsen L.J."/>
            <person name="Mohite O."/>
            <person name="Xu X."/>
            <person name="Weber T."/>
            <person name="Kovacs A.T."/>
        </authorList>
    </citation>
    <scope>NUCLEOTIDE SEQUENCE</scope>
    <source>
        <strain evidence="1">LN15</strain>
    </source>
</reference>
<dbReference type="Proteomes" id="UP001178303">
    <property type="component" value="Chromosome"/>
</dbReference>
<sequence length="253" mass="29234">MKSLPTIKYSTKELCTFIGITPAYFRKNSEKQLNKLRKAYHVEIEKGPNSNSPTFYYLTSLGENEMPEVLLESNNEVELTKNSEAQIELLLKAVLIDEIVPIHSELAKVIGKTNRTVGNRVKEMKELGILLPIPTVTEIECDKETGEITNEYHRKDCYWYYYDTLPNGNIRKLTDTTKVHNAYGKFFKQQVSYLKSKHGVNYDVKLGSGLADNFAKKMIDDDFGFYSINRAAEWNISKEYVGKIFEKYRRQLT</sequence>
<dbReference type="AlphaFoldDB" id="A0AA95LQY5"/>
<name>A0AA95LQY5_9BACI</name>
<proteinExistence type="predicted"/>
<evidence type="ECO:0000313" key="2">
    <source>
        <dbReference type="Proteomes" id="UP001178303"/>
    </source>
</evidence>
<dbReference type="EMBL" id="CP126099">
    <property type="protein sequence ID" value="WHY28110.1"/>
    <property type="molecule type" value="Genomic_DNA"/>
</dbReference>
<dbReference type="RefSeq" id="WP_283882707.1">
    <property type="nucleotide sequence ID" value="NZ_CP126099.1"/>
</dbReference>
<evidence type="ECO:0000313" key="1">
    <source>
        <dbReference type="EMBL" id="WHY28110.1"/>
    </source>
</evidence>
<protein>
    <submittedName>
        <fullName evidence="1">Uncharacterized protein</fullName>
    </submittedName>
</protein>
<accession>A0AA95LQY5</accession>